<dbReference type="PANTHER" id="PTHR19282:SF198">
    <property type="entry name" value="TETRASPANIN-11"/>
    <property type="match status" value="1"/>
</dbReference>
<feature type="transmembrane region" description="Helical" evidence="7">
    <location>
        <begin position="25"/>
        <end position="47"/>
    </location>
</feature>
<dbReference type="CDD" id="cd03155">
    <property type="entry name" value="CD151_like_LEL"/>
    <property type="match status" value="1"/>
</dbReference>
<feature type="transmembrane region" description="Helical" evidence="7">
    <location>
        <begin position="54"/>
        <end position="79"/>
    </location>
</feature>
<comment type="subcellular location">
    <subcellularLocation>
        <location evidence="1 7">Membrane</location>
        <topology evidence="1 7">Multi-pass membrane protein</topology>
    </subcellularLocation>
</comment>
<sequence length="219" mass="24456">MGLWTLLEKSSYISFLANSTLSVSAYILLFAGAVVMITGFLGCCSLIREHKTCLSIYLAILISVYTAELAAGVLSYMYYETISEELKESLNETIVHNYGQPEMKDVTYAVDHLQQDFRCCGSTSYEDWSYSLYISTAEYSGHRKVPDSCCKTMTTTCGERDHPSNIYKTEGGCITILEKFIQEHLLLIGAVSIGIACFQLAGVMLSACFLHILYKEEKE</sequence>
<dbReference type="PANTHER" id="PTHR19282">
    <property type="entry name" value="TETRASPANIN"/>
    <property type="match status" value="1"/>
</dbReference>
<evidence type="ECO:0000256" key="7">
    <source>
        <dbReference type="RuleBase" id="RU361218"/>
    </source>
</evidence>
<evidence type="ECO:0000256" key="1">
    <source>
        <dbReference type="ARBA" id="ARBA00004141"/>
    </source>
</evidence>
<dbReference type="GO" id="GO:0005886">
    <property type="term" value="C:plasma membrane"/>
    <property type="evidence" value="ECO:0007669"/>
    <property type="project" value="TreeGrafter"/>
</dbReference>
<evidence type="ECO:0000313" key="8">
    <source>
        <dbReference type="EMBL" id="KAG8579703.1"/>
    </source>
</evidence>
<evidence type="ECO:0000256" key="6">
    <source>
        <dbReference type="ARBA" id="ARBA00023180"/>
    </source>
</evidence>
<dbReference type="PRINTS" id="PR00259">
    <property type="entry name" value="TMFOUR"/>
</dbReference>
<dbReference type="AlphaFoldDB" id="A0AAV7C407"/>
<feature type="transmembrane region" description="Helical" evidence="7">
    <location>
        <begin position="185"/>
        <end position="214"/>
    </location>
</feature>
<keyword evidence="4 7" id="KW-1133">Transmembrane helix</keyword>
<keyword evidence="9" id="KW-1185">Reference proteome</keyword>
<evidence type="ECO:0000256" key="5">
    <source>
        <dbReference type="ARBA" id="ARBA00023136"/>
    </source>
</evidence>
<evidence type="ECO:0000313" key="9">
    <source>
        <dbReference type="Proteomes" id="UP000824782"/>
    </source>
</evidence>
<evidence type="ECO:0000256" key="3">
    <source>
        <dbReference type="ARBA" id="ARBA00022692"/>
    </source>
</evidence>
<dbReference type="InterPro" id="IPR000301">
    <property type="entry name" value="Tetraspanin_animals"/>
</dbReference>
<gene>
    <name evidence="8" type="ORF">GDO81_011019</name>
</gene>
<dbReference type="Gene3D" id="1.10.1450.10">
    <property type="entry name" value="Tetraspanin"/>
    <property type="match status" value="1"/>
</dbReference>
<keyword evidence="3 7" id="KW-0812">Transmembrane</keyword>
<dbReference type="PIRSF" id="PIRSF002419">
    <property type="entry name" value="Tetraspanin"/>
    <property type="match status" value="1"/>
</dbReference>
<evidence type="ECO:0000256" key="4">
    <source>
        <dbReference type="ARBA" id="ARBA00022989"/>
    </source>
</evidence>
<dbReference type="FunFam" id="1.10.1450.10:FF:000005">
    <property type="entry name" value="Tetraspanin"/>
    <property type="match status" value="1"/>
</dbReference>
<proteinExistence type="inferred from homology"/>
<dbReference type="Pfam" id="PF00335">
    <property type="entry name" value="Tetraspanin"/>
    <property type="match status" value="1"/>
</dbReference>
<keyword evidence="5 7" id="KW-0472">Membrane</keyword>
<organism evidence="8 9">
    <name type="scientific">Engystomops pustulosus</name>
    <name type="common">Tungara frog</name>
    <name type="synonym">Physalaemus pustulosus</name>
    <dbReference type="NCBI Taxonomy" id="76066"/>
    <lineage>
        <taxon>Eukaryota</taxon>
        <taxon>Metazoa</taxon>
        <taxon>Chordata</taxon>
        <taxon>Craniata</taxon>
        <taxon>Vertebrata</taxon>
        <taxon>Euteleostomi</taxon>
        <taxon>Amphibia</taxon>
        <taxon>Batrachia</taxon>
        <taxon>Anura</taxon>
        <taxon>Neobatrachia</taxon>
        <taxon>Hyloidea</taxon>
        <taxon>Leptodactylidae</taxon>
        <taxon>Leiuperinae</taxon>
        <taxon>Engystomops</taxon>
    </lineage>
</organism>
<protein>
    <recommendedName>
        <fullName evidence="7">Tetraspanin</fullName>
    </recommendedName>
</protein>
<name>A0AAV7C407_ENGPU</name>
<comment type="caution">
    <text evidence="8">The sequence shown here is derived from an EMBL/GenBank/DDBJ whole genome shotgun (WGS) entry which is preliminary data.</text>
</comment>
<keyword evidence="6" id="KW-0325">Glycoprotein</keyword>
<comment type="similarity">
    <text evidence="2 7">Belongs to the tetraspanin (TM4SF) family.</text>
</comment>
<dbReference type="InterPro" id="IPR018499">
    <property type="entry name" value="Tetraspanin/Peripherin"/>
</dbReference>
<dbReference type="InterPro" id="IPR008952">
    <property type="entry name" value="Tetraspanin_EC2_sf"/>
</dbReference>
<feature type="non-terminal residue" evidence="8">
    <location>
        <position position="219"/>
    </location>
</feature>
<comment type="caution">
    <text evidence="7">Lacks conserved residue(s) required for the propagation of feature annotation.</text>
</comment>
<accession>A0AAV7C407</accession>
<evidence type="ECO:0000256" key="2">
    <source>
        <dbReference type="ARBA" id="ARBA00006840"/>
    </source>
</evidence>
<reference evidence="8" key="1">
    <citation type="thesis" date="2020" institute="ProQuest LLC" country="789 East Eisenhower Parkway, Ann Arbor, MI, USA">
        <title>Comparative Genomics and Chromosome Evolution.</title>
        <authorList>
            <person name="Mudd A.B."/>
        </authorList>
    </citation>
    <scope>NUCLEOTIDE SEQUENCE</scope>
    <source>
        <strain evidence="8">237g6f4</strain>
        <tissue evidence="8">Blood</tissue>
    </source>
</reference>
<dbReference type="Proteomes" id="UP000824782">
    <property type="component" value="Unassembled WGS sequence"/>
</dbReference>
<dbReference type="SUPFAM" id="SSF48652">
    <property type="entry name" value="Tetraspanin"/>
    <property type="match status" value="1"/>
</dbReference>
<dbReference type="EMBL" id="WNYA01000004">
    <property type="protein sequence ID" value="KAG8579703.1"/>
    <property type="molecule type" value="Genomic_DNA"/>
</dbReference>